<dbReference type="CDD" id="cd15514">
    <property type="entry name" value="PHD6_KMT2C_like"/>
    <property type="match status" value="1"/>
</dbReference>
<dbReference type="GO" id="GO:0032259">
    <property type="term" value="P:methylation"/>
    <property type="evidence" value="ECO:0007669"/>
    <property type="project" value="UniProtKB-KW"/>
</dbReference>
<dbReference type="GO" id="GO:0045944">
    <property type="term" value="P:positive regulation of transcription by RNA polymerase II"/>
    <property type="evidence" value="ECO:0007669"/>
    <property type="project" value="TreeGrafter"/>
</dbReference>
<keyword evidence="5" id="KW-0862">Zinc</keyword>
<dbReference type="SMART" id="SM00398">
    <property type="entry name" value="HMG"/>
    <property type="match status" value="1"/>
</dbReference>
<name>A0A8B6EAQ2_MYTGA</name>
<feature type="region of interest" description="Disordered" evidence="10">
    <location>
        <begin position="1080"/>
        <end position="1108"/>
    </location>
</feature>
<evidence type="ECO:0000256" key="3">
    <source>
        <dbReference type="ARBA" id="ARBA00022737"/>
    </source>
</evidence>
<feature type="compositionally biased region" description="Basic and acidic residues" evidence="10">
    <location>
        <begin position="351"/>
        <end position="365"/>
    </location>
</feature>
<dbReference type="SMART" id="SM00249">
    <property type="entry name" value="PHD"/>
    <property type="match status" value="7"/>
</dbReference>
<dbReference type="GO" id="GO:0044666">
    <property type="term" value="C:MLL3/4 complex"/>
    <property type="evidence" value="ECO:0007669"/>
    <property type="project" value="TreeGrafter"/>
</dbReference>
<organism evidence="14 15">
    <name type="scientific">Mytilus galloprovincialis</name>
    <name type="common">Mediterranean mussel</name>
    <dbReference type="NCBI Taxonomy" id="29158"/>
    <lineage>
        <taxon>Eukaryota</taxon>
        <taxon>Metazoa</taxon>
        <taxon>Spiralia</taxon>
        <taxon>Lophotrochozoa</taxon>
        <taxon>Mollusca</taxon>
        <taxon>Bivalvia</taxon>
        <taxon>Autobranchia</taxon>
        <taxon>Pteriomorphia</taxon>
        <taxon>Mytilida</taxon>
        <taxon>Mytiloidea</taxon>
        <taxon>Mytilidae</taxon>
        <taxon>Mytilinae</taxon>
        <taxon>Mytilus</taxon>
    </lineage>
</organism>
<dbReference type="Gene3D" id="1.10.30.10">
    <property type="entry name" value="High mobility group box domain"/>
    <property type="match status" value="1"/>
</dbReference>
<dbReference type="PANTHER" id="PTHR45888:SF6">
    <property type="entry name" value="HL01030P-RELATED"/>
    <property type="match status" value="1"/>
</dbReference>
<feature type="domain" description="RING-type" evidence="12">
    <location>
        <begin position="521"/>
        <end position="568"/>
    </location>
</feature>
<evidence type="ECO:0000256" key="8">
    <source>
        <dbReference type="ARBA" id="ARBA00023242"/>
    </source>
</evidence>
<dbReference type="CDD" id="cd15594">
    <property type="entry name" value="PHD2_KMT2C"/>
    <property type="match status" value="1"/>
</dbReference>
<keyword evidence="6" id="KW-0805">Transcription regulation</keyword>
<dbReference type="InterPro" id="IPR013083">
    <property type="entry name" value="Znf_RING/FYVE/PHD"/>
</dbReference>
<keyword evidence="15" id="KW-1185">Reference proteome</keyword>
<proteinExistence type="predicted"/>
<feature type="region of interest" description="Disordered" evidence="10">
    <location>
        <begin position="1633"/>
        <end position="1921"/>
    </location>
</feature>
<evidence type="ECO:0000259" key="11">
    <source>
        <dbReference type="PROSITE" id="PS50016"/>
    </source>
</evidence>
<feature type="region of interest" description="Disordered" evidence="10">
    <location>
        <begin position="1487"/>
        <end position="1566"/>
    </location>
</feature>
<dbReference type="InterPro" id="IPR001841">
    <property type="entry name" value="Znf_RING"/>
</dbReference>
<feature type="compositionally biased region" description="Pro residues" evidence="10">
    <location>
        <begin position="2096"/>
        <end position="2116"/>
    </location>
</feature>
<feature type="domain" description="PHD-type" evidence="11">
    <location>
        <begin position="567"/>
        <end position="617"/>
    </location>
</feature>
<dbReference type="GO" id="GO:0042800">
    <property type="term" value="F:histone H3K4 methyltransferase activity"/>
    <property type="evidence" value="ECO:0007669"/>
    <property type="project" value="TreeGrafter"/>
</dbReference>
<evidence type="ECO:0000256" key="4">
    <source>
        <dbReference type="ARBA" id="ARBA00022771"/>
    </source>
</evidence>
<feature type="region of interest" description="Disordered" evidence="10">
    <location>
        <begin position="1"/>
        <end position="69"/>
    </location>
</feature>
<dbReference type="FunFam" id="3.30.40.10:FF:000407">
    <property type="entry name" value="Histone-lysine N-methyltransferase MLL3"/>
    <property type="match status" value="1"/>
</dbReference>
<feature type="domain" description="PHD-type" evidence="11">
    <location>
        <begin position="893"/>
        <end position="946"/>
    </location>
</feature>
<feature type="compositionally biased region" description="Pro residues" evidence="10">
    <location>
        <begin position="1665"/>
        <end position="1678"/>
    </location>
</feature>
<feature type="region of interest" description="Disordered" evidence="10">
    <location>
        <begin position="351"/>
        <end position="388"/>
    </location>
</feature>
<dbReference type="FunFam" id="3.30.40.10:FF:000852">
    <property type="entry name" value="Histone-lysine N-methyltransferase 2C"/>
    <property type="match status" value="1"/>
</dbReference>
<feature type="compositionally biased region" description="Polar residues" evidence="10">
    <location>
        <begin position="1780"/>
        <end position="1793"/>
    </location>
</feature>
<evidence type="ECO:0000256" key="6">
    <source>
        <dbReference type="ARBA" id="ARBA00023015"/>
    </source>
</evidence>
<dbReference type="SMART" id="SM00184">
    <property type="entry name" value="RING"/>
    <property type="match status" value="5"/>
</dbReference>
<feature type="region of interest" description="Disordered" evidence="10">
    <location>
        <begin position="787"/>
        <end position="848"/>
    </location>
</feature>
<evidence type="ECO:0000256" key="7">
    <source>
        <dbReference type="ARBA" id="ARBA00023163"/>
    </source>
</evidence>
<dbReference type="GO" id="GO:0008270">
    <property type="term" value="F:zinc ion binding"/>
    <property type="evidence" value="ECO:0007669"/>
    <property type="project" value="UniProtKB-KW"/>
</dbReference>
<dbReference type="InterPro" id="IPR001965">
    <property type="entry name" value="Znf_PHD"/>
</dbReference>
<dbReference type="CDD" id="cd15489">
    <property type="entry name" value="PHD_SF"/>
    <property type="match status" value="1"/>
</dbReference>
<dbReference type="SUPFAM" id="SSF47095">
    <property type="entry name" value="HMG-box"/>
    <property type="match status" value="1"/>
</dbReference>
<feature type="compositionally biased region" description="Polar residues" evidence="10">
    <location>
        <begin position="1803"/>
        <end position="1824"/>
    </location>
</feature>
<dbReference type="SUPFAM" id="SSF57903">
    <property type="entry name" value="FYVE/PHD zinc finger"/>
    <property type="match status" value="6"/>
</dbReference>
<keyword evidence="14" id="KW-0489">Methyltransferase</keyword>
<feature type="compositionally biased region" description="Low complexity" evidence="10">
    <location>
        <begin position="17"/>
        <end position="33"/>
    </location>
</feature>
<sequence length="2180" mass="240519">MSDPGDQGLKTLEADLADTTTTVTDSDNSQSSTGAPPDITQIASSFEDENEAYCSDPPDLNPEDSDLDKIDHLPKTVSVTDTLEITDSNGPPDLTNSEDFDYGSNQEVLGIEESDFPDVIEAEACNTDTGDSVNIESETFLSAHSPQDSCPFISESGTDISLAQEVSKTYQLNRFSESRYSETLLAVAPDDILSVRPGDILPVQGAQPINVHLQQQQLLPIKRGPGRPRKDGIEFLPKKKTKIKSSIKGIHSMSQHPSSNFSQMEVLDNSSQGSSSLGEISSEINMENFGMSEEESNCMYQLEEGVDIPLRMCSLCNLAERSLLGQGDICRYEPTPGFDPSKQTLSKLDKKFSPEPEEKDGEKGPKPLTWRRNRGPVKGIKERSKSPRRYPHNWDDDSCFVGNELSYVGFTEDFDTSQLFELSGHVWAHHCCAAWSEGVVQSCNLLLLYVDKAVFGGISQKCNYCHRFGSTIKCRIQKCDNMYHYPCAAARGCFQDIKTLTLLCPDHTDQAHAIAAEEALCVICDTVGNVLEQLFCTSCGHHYHSNCLNPVVSLTPEVRAGWQCPDCKVCQKCRKAGDDNKMLVCDTCDKGYHTYCLKPVMTTIPKNGWKCKNCRVCTDCESRTPGSGPSSRWHHNYSVCDSCYQQRNKGLFCPVCRKAYRQFTSNAMLLCTSCKKHVHRGCDENIELYMDPILREQQPEYVCITCKNGPEMDIDLPSYSFPGPPEESNDEFMKVPSDDFIMKDPDYDISSIGDNSSQLDSNFFLNEDSVCSMDIDISVIEKGAQQLGQSSYPHPEHSTGGKGGKLSVMSRKKLAVGKTRGRPPLAEKKKRTSSFSERKRGAKPKLKTGLGSTGPLGVAITVGEAKVKDEDDEDDHPQTLIMADAEDHFVLNQDVCKSCGSFGKGEEGKLIVCTQCGQCYHPYCVGVKVTKVVLQKGWRCLDCTVCEGCGKPHDEGRLILCDECDISYHIYCLEPPLDHVPKGTWKCKWCVKCVYCGTTSPGFGCQWQNNYTQCGPCNSKICCPCCRRSYCEEELIIQCLACDRWLHALCDGLKNEDETERAADFGYNCKFCRPRTGHPGPLPPPPPPSPPTPEELRSPTPPLLPLLPPPIREPEIPKRFLMDGVYLNQPGINLIQTLMAQVPKVKRLRKKKVVEPEIVMKSQLEGQFKTPSIARMLSTQSSIDGDEELDELRMSVDSESTMTFGDTDDTLLSPIGMPPVPILGGGEPVAEEKKRRRRNVVGLGVGGFIARQRHRAPNKSKQVEGGAPDGEEVGEDGIEKAAIDPDQKQRRKRQARKKSQLENSFPSYLQEAFFGKEILDKSKLDAKQGLKIDAMSEEEQEVPFSPKIPGLGGESVLNDSGQTLKQMLPPVSISKDHKLADNDDIIDNIEDSDFKDILPDDLSELHVPADEDLFSIIGPELTKDDESFEDGSDQNKSELPGNLESMLSPHNLDVEKMLSEGLAHIDGQTVEDIFKGVLQDGQEGHVKQPAEGFNEGVPGSQGPPSGNFPGHIPSFAVDPSGFVPSFSGKQGHPGFQDPRFHQEFPDPSNWPPGADGDDDESDSGNSRRKILKWECDEELGANATISAILYCNMNHIELRTQFPEWNERVKRIAKLWRALSADEKQPYLLQARKNRQNTKVTKVSNDLKKQKQKEKAAAAAASMGPPLPPGMPPGPPPFLQSSEGSPLPEMRKAASNPQIAEGNSPVGQIPPAGVPSSPIHRVFHGNQTEPIQRRQQDPYAQQPSTPMPMDPRTPGMDPYAHQPATPRPSELFGPSGANVRPQSIGTAASQRGDSFSAVASDPFDQSPTGPRSGTHPGTPQQSPSHWLGAAQESDPFAPSPIKQIPEGLQSPTGRQVPKLPEGFSQPMVRPNMSRPNFVRQTSQGDHFVKMAPTSQSDDQFTFQPSTPRPVSEGYKPQGLPPGMPPHAMLRHPSMSMPPSPSGDVRPQFLQRSMSGPGMPTMPPGVENFHMQRQPFRPHMPPSSQPMVRPPISYDPYSQQPGTPHPGIDPSREPSVLQQMFAAASRRPTLFPFSGMFSSFMHQNYVVPDKPPQGDQKQQLREILAQKSKSRQKKKEQWPDGTPGPGQFHQDERFPVPQVPGMPPWQGPPVMGPPPLHPQHMKPEMQMRMRGPFPEGMRQGVPMRQPRPGGPMQGPPGPFSPNRLPGQVLQPGHHPQVKKTP</sequence>
<dbReference type="CDD" id="cd15665">
    <property type="entry name" value="ePHD1_KMT2C_like"/>
    <property type="match status" value="1"/>
</dbReference>
<dbReference type="Proteomes" id="UP000596742">
    <property type="component" value="Unassembled WGS sequence"/>
</dbReference>
<evidence type="ECO:0000313" key="15">
    <source>
        <dbReference type="Proteomes" id="UP000596742"/>
    </source>
</evidence>
<dbReference type="InterPro" id="IPR034732">
    <property type="entry name" value="EPHD"/>
</dbReference>
<dbReference type="PROSITE" id="PS50016">
    <property type="entry name" value="ZF_PHD_2"/>
    <property type="match status" value="6"/>
</dbReference>
<evidence type="ECO:0000256" key="1">
    <source>
        <dbReference type="ARBA" id="ARBA00004123"/>
    </source>
</evidence>
<dbReference type="PROSITE" id="PS51805">
    <property type="entry name" value="EPHD"/>
    <property type="match status" value="1"/>
</dbReference>
<feature type="region of interest" description="Disordered" evidence="10">
    <location>
        <begin position="1423"/>
        <end position="1444"/>
    </location>
</feature>
<evidence type="ECO:0000313" key="14">
    <source>
        <dbReference type="EMBL" id="VDI32331.1"/>
    </source>
</evidence>
<evidence type="ECO:0000256" key="2">
    <source>
        <dbReference type="ARBA" id="ARBA00022723"/>
    </source>
</evidence>
<feature type="compositionally biased region" description="Basic residues" evidence="10">
    <location>
        <begin position="810"/>
        <end position="821"/>
    </location>
</feature>
<keyword evidence="8" id="KW-0539">Nucleus</keyword>
<dbReference type="InterPro" id="IPR019787">
    <property type="entry name" value="Znf_PHD-finger"/>
</dbReference>
<feature type="domain" description="PHD-type" evidence="13">
    <location>
        <begin position="402"/>
        <end position="508"/>
    </location>
</feature>
<feature type="compositionally biased region" description="Basic and acidic residues" evidence="10">
    <location>
        <begin position="1645"/>
        <end position="1656"/>
    </location>
</feature>
<dbReference type="EC" id="2.1.1.43" evidence="14"/>
<dbReference type="FunFam" id="3.30.40.10:FF:000080">
    <property type="entry name" value="Histone-lysine N-methyltransferase 2C"/>
    <property type="match status" value="1"/>
</dbReference>
<dbReference type="Pfam" id="PF13771">
    <property type="entry name" value="zf-HC5HC2H"/>
    <property type="match status" value="1"/>
</dbReference>
<dbReference type="EMBL" id="UYJE01004896">
    <property type="protein sequence ID" value="VDI32331.1"/>
    <property type="molecule type" value="Genomic_DNA"/>
</dbReference>
<keyword evidence="7" id="KW-0804">Transcription</keyword>
<feature type="region of interest" description="Disordered" evidence="10">
    <location>
        <begin position="1334"/>
        <end position="1358"/>
    </location>
</feature>
<keyword evidence="2" id="KW-0479">Metal-binding</keyword>
<feature type="domain" description="PHD-type" evidence="11">
    <location>
        <begin position="650"/>
        <end position="709"/>
    </location>
</feature>
<dbReference type="InterPro" id="IPR009071">
    <property type="entry name" value="HMG_box_dom"/>
</dbReference>
<dbReference type="OrthoDB" id="308383at2759"/>
<keyword evidence="14" id="KW-0808">Transferase</keyword>
<accession>A0A8B6EAQ2</accession>
<dbReference type="PANTHER" id="PTHR45888">
    <property type="entry name" value="HL01030P-RELATED"/>
    <property type="match status" value="1"/>
</dbReference>
<dbReference type="Pfam" id="PF00628">
    <property type="entry name" value="PHD"/>
    <property type="match status" value="4"/>
</dbReference>
<dbReference type="InterPro" id="IPR047004">
    <property type="entry name" value="KMT2C_PHD2"/>
</dbReference>
<reference evidence="14" key="1">
    <citation type="submission" date="2018-11" db="EMBL/GenBank/DDBJ databases">
        <authorList>
            <person name="Alioto T."/>
            <person name="Alioto T."/>
        </authorList>
    </citation>
    <scope>NUCLEOTIDE SEQUENCE</scope>
</reference>
<evidence type="ECO:0000256" key="5">
    <source>
        <dbReference type="ARBA" id="ARBA00022833"/>
    </source>
</evidence>
<feature type="compositionally biased region" description="Basic and acidic residues" evidence="10">
    <location>
        <begin position="1277"/>
        <end position="1288"/>
    </location>
</feature>
<evidence type="ECO:0000259" key="13">
    <source>
        <dbReference type="PROSITE" id="PS51805"/>
    </source>
</evidence>
<evidence type="ECO:0000256" key="10">
    <source>
        <dbReference type="SAM" id="MobiDB-lite"/>
    </source>
</evidence>
<keyword evidence="3" id="KW-0677">Repeat</keyword>
<comment type="caution">
    <text evidence="14">The sequence shown here is derived from an EMBL/GenBank/DDBJ whole genome shotgun (WGS) entry which is preliminary data.</text>
</comment>
<dbReference type="CDD" id="cd15509">
    <property type="entry name" value="PHD1_KMT2C_like"/>
    <property type="match status" value="1"/>
</dbReference>
<feature type="compositionally biased region" description="Polar residues" evidence="10">
    <location>
        <begin position="1892"/>
        <end position="1905"/>
    </location>
</feature>
<dbReference type="CDD" id="cd15513">
    <property type="entry name" value="PHD5_KMT2C_like"/>
    <property type="match status" value="1"/>
</dbReference>
<feature type="region of interest" description="Disordered" evidence="10">
    <location>
        <begin position="1251"/>
        <end position="1301"/>
    </location>
</feature>
<feature type="compositionally biased region" description="Basic residues" evidence="10">
    <location>
        <begin position="1289"/>
        <end position="1298"/>
    </location>
</feature>
<feature type="domain" description="PHD-type" evidence="11">
    <location>
        <begin position="518"/>
        <end position="570"/>
    </location>
</feature>
<feature type="region of interest" description="Disordered" evidence="10">
    <location>
        <begin position="2066"/>
        <end position="2180"/>
    </location>
</feature>
<dbReference type="PROSITE" id="PS50089">
    <property type="entry name" value="ZF_RING_2"/>
    <property type="match status" value="1"/>
</dbReference>
<feature type="region of interest" description="Disordered" evidence="10">
    <location>
        <begin position="1977"/>
        <end position="2012"/>
    </location>
</feature>
<evidence type="ECO:0000259" key="12">
    <source>
        <dbReference type="PROSITE" id="PS50089"/>
    </source>
</evidence>
<keyword evidence="4 9" id="KW-0863">Zinc-finger</keyword>
<dbReference type="Gene3D" id="3.30.40.10">
    <property type="entry name" value="Zinc/RING finger domain, C3HC4 (zinc finger)"/>
    <property type="match status" value="7"/>
</dbReference>
<evidence type="ECO:0000256" key="9">
    <source>
        <dbReference type="PROSITE-ProRule" id="PRU00175"/>
    </source>
</evidence>
<protein>
    <submittedName>
        <fullName evidence="14">Histone-lysine N-methyltransferase MLL3</fullName>
        <ecNumber evidence="14">2.1.1.43</ecNumber>
    </submittedName>
</protein>
<feature type="compositionally biased region" description="Low complexity" evidence="10">
    <location>
        <begin position="2136"/>
        <end position="2146"/>
    </location>
</feature>
<feature type="domain" description="PHD-type" evidence="11">
    <location>
        <begin position="1020"/>
        <end position="1075"/>
    </location>
</feature>
<dbReference type="GO" id="GO:0003713">
    <property type="term" value="F:transcription coactivator activity"/>
    <property type="evidence" value="ECO:0007669"/>
    <property type="project" value="TreeGrafter"/>
</dbReference>
<gene>
    <name evidence="14" type="ORF">MGAL_10B027344</name>
</gene>
<feature type="domain" description="PHD-type" evidence="11">
    <location>
        <begin position="943"/>
        <end position="993"/>
    </location>
</feature>
<comment type="subcellular location">
    <subcellularLocation>
        <location evidence="1">Nucleus</location>
    </subcellularLocation>
</comment>
<dbReference type="InterPro" id="IPR011011">
    <property type="entry name" value="Znf_FYVE_PHD"/>
</dbReference>
<dbReference type="InterPro" id="IPR036910">
    <property type="entry name" value="HMG_box_dom_sf"/>
</dbReference>